<dbReference type="InterPro" id="IPR040836">
    <property type="entry name" value="SAVED"/>
</dbReference>
<sequence length="376" mass="42765">MSKTSIPAPIKNQLLVKSGGRCQYRGCNISLYDDIITKRTFNKSYIAHIVADEPGGPRGDAIRSHQLSKSLSNLMLLCDQCHRRIDKIDVAGHPETLLLEMKKEHEERIERNTAIAPNMVSHILTYKANVGQFTPEMSYQTVSQFLMPSYYPAIADTIDLSLSNSIQRDRDTTFWSTEVENLQAQFNKKLSQNFAKGEIKHLSVFAFAPIPLLIKLGTLINDIYTANIHQKVRDPDTWNLDDDTTEVKYTEIEPEKKHNKVALNISLSATITNDRITQVLGDDCDIYTITIDKPFNDYLKSKRHLKDFSVVIRLLFNRIKTKYGASTPLHVFPSMPIATAIELGRVWMPKADMPLYLYDQNTANNGFTKVIEIINN</sequence>
<name>A0A1M6C3G1_9FLAO</name>
<evidence type="ECO:0000259" key="1">
    <source>
        <dbReference type="Pfam" id="PF18145"/>
    </source>
</evidence>
<organism evidence="2 3">
    <name type="scientific">Flavobacterium haoranii</name>
    <dbReference type="NCBI Taxonomy" id="683124"/>
    <lineage>
        <taxon>Bacteria</taxon>
        <taxon>Pseudomonadati</taxon>
        <taxon>Bacteroidota</taxon>
        <taxon>Flavobacteriia</taxon>
        <taxon>Flavobacteriales</taxon>
        <taxon>Flavobacteriaceae</taxon>
        <taxon>Flavobacterium</taxon>
    </lineage>
</organism>
<gene>
    <name evidence="2" type="ORF">SAMN05444337_0268</name>
</gene>
<protein>
    <recommendedName>
        <fullName evidence="1">SMODS-associated and fused to various effectors domain-containing protein</fullName>
    </recommendedName>
</protein>
<evidence type="ECO:0000313" key="2">
    <source>
        <dbReference type="EMBL" id="SHI55493.1"/>
    </source>
</evidence>
<dbReference type="Pfam" id="PF18145">
    <property type="entry name" value="SAVED"/>
    <property type="match status" value="1"/>
</dbReference>
<dbReference type="NCBIfam" id="NF033611">
    <property type="entry name" value="SAVED"/>
    <property type="match status" value="1"/>
</dbReference>
<dbReference type="RefSeq" id="WP_072780749.1">
    <property type="nucleotide sequence ID" value="NZ_CP045292.1"/>
</dbReference>
<keyword evidence="3" id="KW-1185">Reference proteome</keyword>
<feature type="domain" description="SMODS-associated and fused to various effectors" evidence="1">
    <location>
        <begin position="182"/>
        <end position="373"/>
    </location>
</feature>
<dbReference type="AlphaFoldDB" id="A0A1M6C3G1"/>
<dbReference type="Proteomes" id="UP000184232">
    <property type="component" value="Unassembled WGS sequence"/>
</dbReference>
<dbReference type="STRING" id="683124.SAMN05444337_0268"/>
<reference evidence="2 3" key="1">
    <citation type="submission" date="2016-11" db="EMBL/GenBank/DDBJ databases">
        <authorList>
            <person name="Jaros S."/>
            <person name="Januszkiewicz K."/>
            <person name="Wedrychowicz H."/>
        </authorList>
    </citation>
    <scope>NUCLEOTIDE SEQUENCE [LARGE SCALE GENOMIC DNA]</scope>
    <source>
        <strain evidence="2 3">DSM 22807</strain>
    </source>
</reference>
<accession>A0A1M6C3G1</accession>
<dbReference type="OrthoDB" id="5379188at2"/>
<evidence type="ECO:0000313" key="3">
    <source>
        <dbReference type="Proteomes" id="UP000184232"/>
    </source>
</evidence>
<proteinExistence type="predicted"/>
<dbReference type="EMBL" id="FQZH01000001">
    <property type="protein sequence ID" value="SHI55493.1"/>
    <property type="molecule type" value="Genomic_DNA"/>
</dbReference>